<feature type="compositionally biased region" description="Basic and acidic residues" evidence="1">
    <location>
        <begin position="122"/>
        <end position="135"/>
    </location>
</feature>
<feature type="compositionally biased region" description="Basic and acidic residues" evidence="1">
    <location>
        <begin position="88"/>
        <end position="103"/>
    </location>
</feature>
<dbReference type="EMBL" id="FN649035">
    <property type="protein sequence ID" value="CBJ25687.1"/>
    <property type="molecule type" value="Genomic_DNA"/>
</dbReference>
<dbReference type="AlphaFoldDB" id="D7G6Z4"/>
<feature type="region of interest" description="Disordered" evidence="1">
    <location>
        <begin position="42"/>
        <end position="153"/>
    </location>
</feature>
<feature type="compositionally biased region" description="Basic and acidic residues" evidence="1">
    <location>
        <begin position="212"/>
        <end position="221"/>
    </location>
</feature>
<dbReference type="PROSITE" id="PS50096">
    <property type="entry name" value="IQ"/>
    <property type="match status" value="1"/>
</dbReference>
<feature type="region of interest" description="Disordered" evidence="1">
    <location>
        <begin position="195"/>
        <end position="221"/>
    </location>
</feature>
<dbReference type="EMBL" id="FN649727">
    <property type="protein sequence ID" value="CBJ25687.1"/>
    <property type="molecule type" value="Genomic_DNA"/>
</dbReference>
<feature type="compositionally biased region" description="Basic and acidic residues" evidence="1">
    <location>
        <begin position="501"/>
        <end position="532"/>
    </location>
</feature>
<feature type="region of interest" description="Disordered" evidence="1">
    <location>
        <begin position="488"/>
        <end position="561"/>
    </location>
</feature>
<dbReference type="Proteomes" id="UP000002630">
    <property type="component" value="Linkage Group LG02"/>
</dbReference>
<dbReference type="OrthoDB" id="10369053at2759"/>
<evidence type="ECO:0008006" key="4">
    <source>
        <dbReference type="Google" id="ProtNLM"/>
    </source>
</evidence>
<organism evidence="2 3">
    <name type="scientific">Ectocarpus siliculosus</name>
    <name type="common">Brown alga</name>
    <name type="synonym">Conferva siliculosa</name>
    <dbReference type="NCBI Taxonomy" id="2880"/>
    <lineage>
        <taxon>Eukaryota</taxon>
        <taxon>Sar</taxon>
        <taxon>Stramenopiles</taxon>
        <taxon>Ochrophyta</taxon>
        <taxon>PX clade</taxon>
        <taxon>Phaeophyceae</taxon>
        <taxon>Ectocarpales</taxon>
        <taxon>Ectocarpaceae</taxon>
        <taxon>Ectocarpus</taxon>
    </lineage>
</organism>
<proteinExistence type="predicted"/>
<feature type="compositionally biased region" description="Basic and acidic residues" evidence="1">
    <location>
        <begin position="66"/>
        <end position="81"/>
    </location>
</feature>
<gene>
    <name evidence="2" type="ORF">Esi_0008_0109</name>
</gene>
<feature type="region of interest" description="Disordered" evidence="1">
    <location>
        <begin position="327"/>
        <end position="352"/>
    </location>
</feature>
<evidence type="ECO:0000313" key="2">
    <source>
        <dbReference type="EMBL" id="CBJ25687.1"/>
    </source>
</evidence>
<accession>D7G6Z4</accession>
<reference evidence="2 3" key="1">
    <citation type="journal article" date="2010" name="Nature">
        <title>The Ectocarpus genome and the independent evolution of multicellularity in brown algae.</title>
        <authorList>
            <person name="Cock J.M."/>
            <person name="Sterck L."/>
            <person name="Rouze P."/>
            <person name="Scornet D."/>
            <person name="Allen A.E."/>
            <person name="Amoutzias G."/>
            <person name="Anthouard V."/>
            <person name="Artiguenave F."/>
            <person name="Aury J.M."/>
            <person name="Badger J.H."/>
            <person name="Beszteri B."/>
            <person name="Billiau K."/>
            <person name="Bonnet E."/>
            <person name="Bothwell J.H."/>
            <person name="Bowler C."/>
            <person name="Boyen C."/>
            <person name="Brownlee C."/>
            <person name="Carrano C.J."/>
            <person name="Charrier B."/>
            <person name="Cho G.Y."/>
            <person name="Coelho S.M."/>
            <person name="Collen J."/>
            <person name="Corre E."/>
            <person name="Da Silva C."/>
            <person name="Delage L."/>
            <person name="Delaroque N."/>
            <person name="Dittami S.M."/>
            <person name="Doulbeau S."/>
            <person name="Elias M."/>
            <person name="Farnham G."/>
            <person name="Gachon C.M."/>
            <person name="Gschloessl B."/>
            <person name="Heesch S."/>
            <person name="Jabbari K."/>
            <person name="Jubin C."/>
            <person name="Kawai H."/>
            <person name="Kimura K."/>
            <person name="Kloareg B."/>
            <person name="Kupper F.C."/>
            <person name="Lang D."/>
            <person name="Le Bail A."/>
            <person name="Leblanc C."/>
            <person name="Lerouge P."/>
            <person name="Lohr M."/>
            <person name="Lopez P.J."/>
            <person name="Martens C."/>
            <person name="Maumus F."/>
            <person name="Michel G."/>
            <person name="Miranda-Saavedra D."/>
            <person name="Morales J."/>
            <person name="Moreau H."/>
            <person name="Motomura T."/>
            <person name="Nagasato C."/>
            <person name="Napoli C.A."/>
            <person name="Nelson D.R."/>
            <person name="Nyvall-Collen P."/>
            <person name="Peters A.F."/>
            <person name="Pommier C."/>
            <person name="Potin P."/>
            <person name="Poulain J."/>
            <person name="Quesneville H."/>
            <person name="Read B."/>
            <person name="Rensing S.A."/>
            <person name="Ritter A."/>
            <person name="Rousvoal S."/>
            <person name="Samanta M."/>
            <person name="Samson G."/>
            <person name="Schroeder D.C."/>
            <person name="Segurens B."/>
            <person name="Strittmatter M."/>
            <person name="Tonon T."/>
            <person name="Tregear J.W."/>
            <person name="Valentin K."/>
            <person name="von Dassow P."/>
            <person name="Yamagishi T."/>
            <person name="Van de Peer Y."/>
            <person name="Wincker P."/>
        </authorList>
    </citation>
    <scope>NUCLEOTIDE SEQUENCE [LARGE SCALE GENOMIC DNA]</scope>
    <source>
        <strain evidence="3">Ec32 / CCAP1310/4</strain>
    </source>
</reference>
<feature type="compositionally biased region" description="Polar residues" evidence="1">
    <location>
        <begin position="327"/>
        <end position="336"/>
    </location>
</feature>
<sequence>MYGSTSARALDSSRGSGLAERKEQVQKEILAQKELIEKLEGRVASLSGRGGHRAAPRGSSAPPQEESERGTTGRHDIEDRPATTTDAKQPHGEEGDHDLDGSARAKANSQSRGKGKSCCQEVADHGPNARRDSLRRSSQGESQAGYRGQQRTEQCAVEIQRNVRGASRRKRFLTLQAAREELEHHLQALVSAAATALAHRQHQQDQQPNDGRGAEVDSEGKAKNVSIAAERLLETSREDGLAKPPFEILRAMYCGLSEVTLAVECLSAAEEEEAGGVSGRGRNARISGLPCAATTAESCDAAKEALDAIREAVGADTTVIGETAHSTVQATASSPNAPRDHQYSPAGSGRAAAIAMTSARGGLLVSVDEPPTTDGESLAGKEHREVNDARNRGGSVDPGDTRPAQSVPLRSLDVERVAQLLRLHGFEEHVPGFVAQAVDGVMLSDPNLCEADLAELGLGGRAAEGAQDSRARMVSFFRKCQRNGVVFPVAGGSSPSFGGKVEPRTDSVHNGDSTPDDRRRNDSATLRKKEMGGLEGSVPGESKTDRTESTQDSPWRRGSVLVDRENQRVIAQISLDSSDTGRGDATAFTGTEGGRRMSVKLNQGVVITAGGREAGSVENMYELPAINAGEGELAASLEAAAAAAATAAVGKGQEGGDGAAAAVRGSENSPAGNRGRRTSLGLPTVTLYKESNGGLDSEEAGGMPIPPGVPVTTANSTVNVFR</sequence>
<feature type="compositionally biased region" description="Basic and acidic residues" evidence="1">
    <location>
        <begin position="379"/>
        <end position="391"/>
    </location>
</feature>
<name>D7G6Z4_ECTSI</name>
<evidence type="ECO:0000313" key="3">
    <source>
        <dbReference type="Proteomes" id="UP000002630"/>
    </source>
</evidence>
<dbReference type="InParanoid" id="D7G6Z4"/>
<keyword evidence="3" id="KW-1185">Reference proteome</keyword>
<evidence type="ECO:0000256" key="1">
    <source>
        <dbReference type="SAM" id="MobiDB-lite"/>
    </source>
</evidence>
<feature type="region of interest" description="Disordered" evidence="1">
    <location>
        <begin position="364"/>
        <end position="406"/>
    </location>
</feature>
<feature type="region of interest" description="Disordered" evidence="1">
    <location>
        <begin position="1"/>
        <end position="24"/>
    </location>
</feature>
<protein>
    <recommendedName>
        <fullName evidence="4">SAM domain-containing protein</fullName>
    </recommendedName>
</protein>
<feature type="region of interest" description="Disordered" evidence="1">
    <location>
        <begin position="655"/>
        <end position="679"/>
    </location>
</feature>